<accession>A0A2I7N820</accession>
<dbReference type="AlphaFoldDB" id="A0A2I7N820"/>
<gene>
    <name evidence="1" type="ORF">CUN60_09815</name>
</gene>
<dbReference type="RefSeq" id="WP_102951869.1">
    <property type="nucleotide sequence ID" value="NZ_CP024847.1"/>
</dbReference>
<evidence type="ECO:0000313" key="2">
    <source>
        <dbReference type="Proteomes" id="UP000236655"/>
    </source>
</evidence>
<sequence>MNFTCEFHHMGIPTTETKLGERYSSKFKMYTTDSISESYRIQFHRFDDDCPLHSLIKTMPHIAYKVSSIEEAIVGEEVILEPYEPFAGFKVAMIAKSGVPIEFIETTLSEDEIWNTSRHKNSIIYVEE</sequence>
<dbReference type="EMBL" id="CP024847">
    <property type="protein sequence ID" value="AUR52580.1"/>
    <property type="molecule type" value="Genomic_DNA"/>
</dbReference>
<dbReference type="OrthoDB" id="1986818at2"/>
<keyword evidence="2" id="KW-1185">Reference proteome</keyword>
<evidence type="ECO:0000313" key="1">
    <source>
        <dbReference type="EMBL" id="AUR52580.1"/>
    </source>
</evidence>
<protein>
    <submittedName>
        <fullName evidence="1">Uncharacterized protein</fullName>
    </submittedName>
</protein>
<name>A0A2I7N820_9NEIS</name>
<dbReference type="Proteomes" id="UP000236655">
    <property type="component" value="Chromosome"/>
</dbReference>
<organism evidence="1 2">
    <name type="scientific">Aquella oligotrophica</name>
    <dbReference type="NCBI Taxonomy" id="2067065"/>
    <lineage>
        <taxon>Bacteria</taxon>
        <taxon>Pseudomonadati</taxon>
        <taxon>Pseudomonadota</taxon>
        <taxon>Betaproteobacteria</taxon>
        <taxon>Neisseriales</taxon>
        <taxon>Neisseriaceae</taxon>
        <taxon>Aquella</taxon>
    </lineage>
</organism>
<proteinExistence type="predicted"/>
<dbReference type="KEGG" id="nba:CUN60_09815"/>
<reference evidence="2" key="1">
    <citation type="submission" date="2017-11" db="EMBL/GenBank/DDBJ databases">
        <authorList>
            <person name="Chan K.G."/>
            <person name="Lee L.S."/>
        </authorList>
    </citation>
    <scope>NUCLEOTIDE SEQUENCE [LARGE SCALE GENOMIC DNA]</scope>
    <source>
        <strain evidence="2">DSM 100970</strain>
    </source>
</reference>